<organism evidence="1 2">
    <name type="scientific">Fusarium solani subsp. cucurbitae</name>
    <name type="common">Neocosmosporum cucurbitae</name>
    <dbReference type="NCBI Taxonomy" id="2747967"/>
    <lineage>
        <taxon>Eukaryota</taxon>
        <taxon>Fungi</taxon>
        <taxon>Dikarya</taxon>
        <taxon>Ascomycota</taxon>
        <taxon>Pezizomycotina</taxon>
        <taxon>Sordariomycetes</taxon>
        <taxon>Hypocreomycetidae</taxon>
        <taxon>Hypocreales</taxon>
        <taxon>Nectriaceae</taxon>
        <taxon>Fusarium</taxon>
        <taxon>Fusarium solani species complex</taxon>
    </lineage>
</organism>
<sequence>MLGVTGTWTNTAYAWLNPSCGLTDTEGDDEGGVVDPKRPVMPEEGEQDPDENDWKSITCTRSSVEDHTKNVAERWRDIDADGAWISVIEGWQKNLTLGRPMEDFSNNVSNFFHGPQDMYCETFAEEGNRCNAAMGNNDIGGIATDFGKIPVKSNGLATSIIIDIALIGWGLVMGPTWNKVIGPKFQKGQNVATLKDETNDLVKNSLMLTKGILNSRTALDIQNGLRAQMQALADAWKESVLQFNSWIFGGSDEGNLNLGNVISHSSMMGEHWLIDRATYEKDVQRAINAFLIPLAWSLSPDGIHPFIATADVGCDEDPGWNKGDFNTQFTNPVQESALEEGKLCLDGKPYWLFGGRDVGKQCDSQQGDSWCGKFDVLPGIQELKDRKYSGISFQNLIAGSINSEKANGGRNAGPRPNGENPSRETLQSFLDNGLEAPGIWNIPICPMEEALENYYLLYGNSLDDMSNFPCNA</sequence>
<keyword evidence="2" id="KW-1185">Reference proteome</keyword>
<evidence type="ECO:0000313" key="2">
    <source>
        <dbReference type="Proteomes" id="UP000830768"/>
    </source>
</evidence>
<dbReference type="Proteomes" id="UP000830768">
    <property type="component" value="Chromosome 5"/>
</dbReference>
<dbReference type="EMBL" id="CP090034">
    <property type="protein sequence ID" value="UPK95518.1"/>
    <property type="molecule type" value="Genomic_DNA"/>
</dbReference>
<accession>A0ACD3Z381</accession>
<name>A0ACD3Z381_FUSSC</name>
<gene>
    <name evidence="1" type="ORF">LCI18_006453</name>
</gene>
<evidence type="ECO:0000313" key="1">
    <source>
        <dbReference type="EMBL" id="UPK95518.1"/>
    </source>
</evidence>
<proteinExistence type="predicted"/>
<protein>
    <submittedName>
        <fullName evidence="1">Uncharacterized protein</fullName>
    </submittedName>
</protein>
<reference evidence="1" key="1">
    <citation type="submission" date="2021-11" db="EMBL/GenBank/DDBJ databases">
        <title>Fusarium solani-melongenae Genome sequencing and assembly.</title>
        <authorList>
            <person name="Xie S."/>
            <person name="Huang L."/>
            <person name="Zhang X."/>
        </authorList>
    </citation>
    <scope>NUCLEOTIDE SEQUENCE</scope>
    <source>
        <strain evidence="1">CRI 24-3</strain>
    </source>
</reference>